<dbReference type="InterPro" id="IPR003597">
    <property type="entry name" value="Ig_C1-set"/>
</dbReference>
<dbReference type="SUPFAM" id="SSF48726">
    <property type="entry name" value="Immunoglobulin"/>
    <property type="match status" value="1"/>
</dbReference>
<dbReference type="OrthoDB" id="8930604at2759"/>
<dbReference type="InterPro" id="IPR007110">
    <property type="entry name" value="Ig-like_dom"/>
</dbReference>
<dbReference type="Proteomes" id="UP000515150">
    <property type="component" value="Chromosome 9"/>
</dbReference>
<proteinExistence type="predicted"/>
<sequence>MRTTRAEDAAKAVRRQQLQERGDSSNKAVWKQLCWIQPQESTGSQALESRPPQGADADMTEPHTSLLYLPIIYLWTGGVDGDMLASLAPPVHLSGERLGWTLLVCMVSDIGRGRLQVSWRSPSEGRAPTTQHSLAINKKHRSHRAVAIITVATRDWPSFSCSVSHRRHAKPTRRRFTSSPDGQDNMCREDEDEHDVLMWTNTVVVQALRLILMKIIVFNTLMTIYAVIT</sequence>
<feature type="transmembrane region" description="Helical" evidence="2">
    <location>
        <begin position="207"/>
        <end position="228"/>
    </location>
</feature>
<keyword evidence="2" id="KW-1133">Transmembrane helix</keyword>
<dbReference type="Pfam" id="PF07654">
    <property type="entry name" value="C1-set"/>
    <property type="match status" value="1"/>
</dbReference>
<keyword evidence="2" id="KW-0812">Transmembrane</keyword>
<evidence type="ECO:0000259" key="3">
    <source>
        <dbReference type="PROSITE" id="PS50835"/>
    </source>
</evidence>
<gene>
    <name evidence="5" type="primary">LOC129604603</name>
</gene>
<dbReference type="PROSITE" id="PS50835">
    <property type="entry name" value="IG_LIKE"/>
    <property type="match status" value="1"/>
</dbReference>
<dbReference type="RefSeq" id="XP_055367762.1">
    <property type="nucleotide sequence ID" value="XM_055511787.1"/>
</dbReference>
<feature type="compositionally biased region" description="Basic and acidic residues" evidence="1">
    <location>
        <begin position="1"/>
        <end position="24"/>
    </location>
</feature>
<evidence type="ECO:0000313" key="4">
    <source>
        <dbReference type="Proteomes" id="UP000515150"/>
    </source>
</evidence>
<accession>A0A9W2Y1D8</accession>
<organism evidence="4 5">
    <name type="scientific">Betta splendens</name>
    <name type="common">Siamese fighting fish</name>
    <dbReference type="NCBI Taxonomy" id="158456"/>
    <lineage>
        <taxon>Eukaryota</taxon>
        <taxon>Metazoa</taxon>
        <taxon>Chordata</taxon>
        <taxon>Craniata</taxon>
        <taxon>Vertebrata</taxon>
        <taxon>Euteleostomi</taxon>
        <taxon>Actinopterygii</taxon>
        <taxon>Neopterygii</taxon>
        <taxon>Teleostei</taxon>
        <taxon>Neoteleostei</taxon>
        <taxon>Acanthomorphata</taxon>
        <taxon>Anabantaria</taxon>
        <taxon>Anabantiformes</taxon>
        <taxon>Anabantoidei</taxon>
        <taxon>Osphronemidae</taxon>
        <taxon>Betta</taxon>
    </lineage>
</organism>
<evidence type="ECO:0000256" key="1">
    <source>
        <dbReference type="SAM" id="MobiDB-lite"/>
    </source>
</evidence>
<keyword evidence="2" id="KW-0472">Membrane</keyword>
<dbReference type="KEGG" id="bspl:129604603"/>
<dbReference type="GeneID" id="129604603"/>
<dbReference type="InterPro" id="IPR013783">
    <property type="entry name" value="Ig-like_fold"/>
</dbReference>
<name>A0A9W2Y1D8_BETSP</name>
<keyword evidence="4" id="KW-1185">Reference proteome</keyword>
<dbReference type="Gene3D" id="2.60.40.10">
    <property type="entry name" value="Immunoglobulins"/>
    <property type="match status" value="1"/>
</dbReference>
<dbReference type="InterPro" id="IPR036179">
    <property type="entry name" value="Ig-like_dom_sf"/>
</dbReference>
<evidence type="ECO:0000256" key="2">
    <source>
        <dbReference type="SAM" id="Phobius"/>
    </source>
</evidence>
<protein>
    <submittedName>
        <fullName evidence="5">Uncharacterized protein LOC129604603</fullName>
    </submittedName>
</protein>
<feature type="domain" description="Ig-like" evidence="3">
    <location>
        <begin position="70"/>
        <end position="177"/>
    </location>
</feature>
<dbReference type="AlphaFoldDB" id="A0A9W2Y1D8"/>
<evidence type="ECO:0000313" key="5">
    <source>
        <dbReference type="RefSeq" id="XP_055367762.1"/>
    </source>
</evidence>
<feature type="region of interest" description="Disordered" evidence="1">
    <location>
        <begin position="1"/>
        <end position="27"/>
    </location>
</feature>
<reference evidence="5" key="1">
    <citation type="submission" date="2025-08" db="UniProtKB">
        <authorList>
            <consortium name="RefSeq"/>
        </authorList>
    </citation>
    <scope>IDENTIFICATION</scope>
</reference>